<evidence type="ECO:0000313" key="3">
    <source>
        <dbReference type="Proteomes" id="UP000435802"/>
    </source>
</evidence>
<dbReference type="Proteomes" id="UP000435802">
    <property type="component" value="Unassembled WGS sequence"/>
</dbReference>
<organism evidence="2 3">
    <name type="scientific">Shinella kummerowiae</name>
    <dbReference type="NCBI Taxonomy" id="417745"/>
    <lineage>
        <taxon>Bacteria</taxon>
        <taxon>Pseudomonadati</taxon>
        <taxon>Pseudomonadota</taxon>
        <taxon>Alphaproteobacteria</taxon>
        <taxon>Hyphomicrobiales</taxon>
        <taxon>Rhizobiaceae</taxon>
        <taxon>Shinella</taxon>
    </lineage>
</organism>
<accession>A0A6N8SHY4</accession>
<comment type="caution">
    <text evidence="2">The sequence shown here is derived from an EMBL/GenBank/DDBJ whole genome shotgun (WGS) entry which is preliminary data.</text>
</comment>
<name>A0A6N8SHY4_9HYPH</name>
<proteinExistence type="predicted"/>
<protein>
    <submittedName>
        <fullName evidence="2">Uncharacterized protein</fullName>
    </submittedName>
</protein>
<dbReference type="RefSeq" id="WP_160862175.1">
    <property type="nucleotide sequence ID" value="NZ_WUMK01000011.1"/>
</dbReference>
<reference evidence="2 3" key="1">
    <citation type="submission" date="2019-12" db="EMBL/GenBank/DDBJ databases">
        <title>Shinella kummerowiae sp. nov., a symbiotic bacterium isolated from root nodules of the herbal legume Kummerowia stipulacea.</title>
        <authorList>
            <person name="Gao J."/>
        </authorList>
    </citation>
    <scope>NUCLEOTIDE SEQUENCE [LARGE SCALE GENOMIC DNA]</scope>
    <source>
        <strain evidence="2 3">CCBAU 25048</strain>
    </source>
</reference>
<keyword evidence="3" id="KW-1185">Reference proteome</keyword>
<dbReference type="AlphaFoldDB" id="A0A6N8SHY4"/>
<feature type="compositionally biased region" description="Basic and acidic residues" evidence="1">
    <location>
        <begin position="1"/>
        <end position="19"/>
    </location>
</feature>
<gene>
    <name evidence="2" type="ORF">GR138_26125</name>
</gene>
<feature type="region of interest" description="Disordered" evidence="1">
    <location>
        <begin position="1"/>
        <end position="38"/>
    </location>
</feature>
<sequence>MKKTDHREEAKDERRKEETNSSILAYRPLRQGNLTNPSWNKADRRIYTSEHVHQSRFTV</sequence>
<evidence type="ECO:0000256" key="1">
    <source>
        <dbReference type="SAM" id="MobiDB-lite"/>
    </source>
</evidence>
<evidence type="ECO:0000313" key="2">
    <source>
        <dbReference type="EMBL" id="MXN48685.1"/>
    </source>
</evidence>
<dbReference type="EMBL" id="WUMK01000011">
    <property type="protein sequence ID" value="MXN48685.1"/>
    <property type="molecule type" value="Genomic_DNA"/>
</dbReference>